<evidence type="ECO:0000313" key="3">
    <source>
        <dbReference type="Proteomes" id="UP001152649"/>
    </source>
</evidence>
<gene>
    <name evidence="2" type="ORF">PSALAMII_LOCUS6781</name>
</gene>
<dbReference type="EMBL" id="CAJVPG010000317">
    <property type="protein sequence ID" value="CAG8391247.1"/>
    <property type="molecule type" value="Genomic_DNA"/>
</dbReference>
<sequence>MAHKCNRHIYVQHYDLSNSTTLPLRIHFLLFHSTVLPTFVTYPSITMSPRSACGWPEWEEKDLLSWLDAHRDLSWKALSDAYYEEYQVDRSVESLRGKKYHILRKQRRTGAKVPGRSSKQKRTSNVRRSLVDSGARSTLPDNTSAQRNIDKWFQTILAADPSQSGDSDKPAQTTRSEKRCVTPAPLPYSPRRTRSSSWMWHYVHRVCAARKLRYRRTERPH</sequence>
<dbReference type="Proteomes" id="UP001152649">
    <property type="component" value="Unassembled WGS sequence"/>
</dbReference>
<evidence type="ECO:0000313" key="2">
    <source>
        <dbReference type="EMBL" id="CAG8391247.1"/>
    </source>
</evidence>
<evidence type="ECO:0000256" key="1">
    <source>
        <dbReference type="SAM" id="MobiDB-lite"/>
    </source>
</evidence>
<reference evidence="2" key="1">
    <citation type="submission" date="2021-07" db="EMBL/GenBank/DDBJ databases">
        <authorList>
            <person name="Branca A.L. A."/>
        </authorList>
    </citation>
    <scope>NUCLEOTIDE SEQUENCE</scope>
</reference>
<feature type="region of interest" description="Disordered" evidence="1">
    <location>
        <begin position="160"/>
        <end position="188"/>
    </location>
</feature>
<dbReference type="AlphaFoldDB" id="A0A9W4NPG5"/>
<feature type="compositionally biased region" description="Polar residues" evidence="1">
    <location>
        <begin position="161"/>
        <end position="174"/>
    </location>
</feature>
<proteinExistence type="predicted"/>
<feature type="region of interest" description="Disordered" evidence="1">
    <location>
        <begin position="105"/>
        <end position="144"/>
    </location>
</feature>
<accession>A0A9W4NPG5</accession>
<protein>
    <submittedName>
        <fullName evidence="2">Uncharacterized protein</fullName>
    </submittedName>
</protein>
<feature type="compositionally biased region" description="Polar residues" evidence="1">
    <location>
        <begin position="135"/>
        <end position="144"/>
    </location>
</feature>
<comment type="caution">
    <text evidence="2">The sequence shown here is derived from an EMBL/GenBank/DDBJ whole genome shotgun (WGS) entry which is preliminary data.</text>
</comment>
<organism evidence="2 3">
    <name type="scientific">Penicillium salamii</name>
    <dbReference type="NCBI Taxonomy" id="1612424"/>
    <lineage>
        <taxon>Eukaryota</taxon>
        <taxon>Fungi</taxon>
        <taxon>Dikarya</taxon>
        <taxon>Ascomycota</taxon>
        <taxon>Pezizomycotina</taxon>
        <taxon>Eurotiomycetes</taxon>
        <taxon>Eurotiomycetidae</taxon>
        <taxon>Eurotiales</taxon>
        <taxon>Aspergillaceae</taxon>
        <taxon>Penicillium</taxon>
    </lineage>
</organism>
<dbReference type="OrthoDB" id="4362761at2759"/>
<keyword evidence="3" id="KW-1185">Reference proteome</keyword>
<name>A0A9W4NPG5_9EURO</name>